<evidence type="ECO:0000256" key="1">
    <source>
        <dbReference type="SAM" id="Phobius"/>
    </source>
</evidence>
<feature type="transmembrane region" description="Helical" evidence="1">
    <location>
        <begin position="47"/>
        <end position="70"/>
    </location>
</feature>
<evidence type="ECO:0000313" key="3">
    <source>
        <dbReference type="Proteomes" id="UP000091926"/>
    </source>
</evidence>
<dbReference type="Proteomes" id="UP000091926">
    <property type="component" value="Chromosome"/>
</dbReference>
<evidence type="ECO:0008006" key="4">
    <source>
        <dbReference type="Google" id="ProtNLM"/>
    </source>
</evidence>
<reference evidence="2 3" key="1">
    <citation type="submission" date="2016-06" db="EMBL/GenBank/DDBJ databases">
        <title>Complete genome sequences of Bordetella bronchialis and Bordetella flabilis.</title>
        <authorList>
            <person name="LiPuma J.J."/>
            <person name="Spilker T."/>
        </authorList>
    </citation>
    <scope>NUCLEOTIDE SEQUENCE [LARGE SCALE GENOMIC DNA]</scope>
    <source>
        <strain evidence="2 3">AU10664</strain>
    </source>
</reference>
<keyword evidence="1" id="KW-0812">Transmembrane</keyword>
<dbReference type="Pfam" id="PF11174">
    <property type="entry name" value="DUF2970"/>
    <property type="match status" value="1"/>
</dbReference>
<dbReference type="EMBL" id="CP016172">
    <property type="protein sequence ID" value="ANN75862.1"/>
    <property type="molecule type" value="Genomic_DNA"/>
</dbReference>
<accession>A0A193G7A9</accession>
<keyword evidence="3" id="KW-1185">Reference proteome</keyword>
<dbReference type="KEGG" id="bfz:BAU07_00850"/>
<dbReference type="OrthoDB" id="8657357at2"/>
<dbReference type="RefSeq" id="WP_066652737.1">
    <property type="nucleotide sequence ID" value="NZ_CBCSCL010000002.1"/>
</dbReference>
<keyword evidence="1" id="KW-1133">Transmembrane helix</keyword>
<gene>
    <name evidence="2" type="ORF">BAU07_00850</name>
</gene>
<evidence type="ECO:0000313" key="2">
    <source>
        <dbReference type="EMBL" id="ANN75862.1"/>
    </source>
</evidence>
<dbReference type="STRING" id="463014.BAU07_00850"/>
<dbReference type="InterPro" id="IPR021344">
    <property type="entry name" value="DUF2970"/>
</dbReference>
<sequence>MSQDLRDASQRKFTFLQTLKAVAWGMLGIRKGAGYQDDASRLNPVHLIIAGVLAGVIFVVVLVAIVRWAVASLS</sequence>
<organism evidence="2 3">
    <name type="scientific">Bordetella flabilis</name>
    <dbReference type="NCBI Taxonomy" id="463014"/>
    <lineage>
        <taxon>Bacteria</taxon>
        <taxon>Pseudomonadati</taxon>
        <taxon>Pseudomonadota</taxon>
        <taxon>Betaproteobacteria</taxon>
        <taxon>Burkholderiales</taxon>
        <taxon>Alcaligenaceae</taxon>
        <taxon>Bordetella</taxon>
    </lineage>
</organism>
<name>A0A193G7A9_9BORD</name>
<keyword evidence="1" id="KW-0472">Membrane</keyword>
<proteinExistence type="predicted"/>
<dbReference type="AlphaFoldDB" id="A0A193G7A9"/>
<protein>
    <recommendedName>
        <fullName evidence="4">DUF2970 domain-containing protein</fullName>
    </recommendedName>
</protein>